<dbReference type="CTD" id="567441"/>
<evidence type="ECO:0000256" key="1">
    <source>
        <dbReference type="ARBA" id="ARBA00022737"/>
    </source>
</evidence>
<protein>
    <submittedName>
        <fullName evidence="6">Interferon-induced protein with tetratricopeptide repeats 10</fullName>
    </submittedName>
</protein>
<dbReference type="Gene3D" id="1.25.40.10">
    <property type="entry name" value="Tetratricopeptide repeat domain"/>
    <property type="match status" value="3"/>
</dbReference>
<name>A0A6P8EX37_CLUHA</name>
<dbReference type="Proteomes" id="UP000515152">
    <property type="component" value="Chromosome 23"/>
</dbReference>
<keyword evidence="5" id="KW-1185">Reference proteome</keyword>
<gene>
    <name evidence="6" type="primary">ifit10</name>
</gene>
<reference evidence="6" key="1">
    <citation type="submission" date="2025-08" db="UniProtKB">
        <authorList>
            <consortium name="RefSeq"/>
        </authorList>
    </citation>
    <scope>IDENTIFICATION</scope>
</reference>
<dbReference type="InterPro" id="IPR019734">
    <property type="entry name" value="TPR_rpt"/>
</dbReference>
<keyword evidence="2 4" id="KW-0802">TPR repeat</keyword>
<dbReference type="GeneID" id="116218657"/>
<accession>A0A6P8EX37</accession>
<keyword evidence="1" id="KW-0677">Repeat</keyword>
<dbReference type="PANTHER" id="PTHR10271:SF29">
    <property type="entry name" value="INTERFERON-INDUCED PROTEIN WITH TETRATRICOPEPTIDE REPEATS-RELATED"/>
    <property type="match status" value="1"/>
</dbReference>
<evidence type="ECO:0000256" key="3">
    <source>
        <dbReference type="ARBA" id="ARBA00038336"/>
    </source>
</evidence>
<evidence type="ECO:0000256" key="4">
    <source>
        <dbReference type="PROSITE-ProRule" id="PRU00339"/>
    </source>
</evidence>
<dbReference type="FunFam" id="1.25.40.10:FF:000032">
    <property type="entry name" value="Interferon-induced protein with tetratricopeptide repeats 5"/>
    <property type="match status" value="1"/>
</dbReference>
<evidence type="ECO:0000313" key="6">
    <source>
        <dbReference type="RefSeq" id="XP_031416889.1"/>
    </source>
</evidence>
<comment type="similarity">
    <text evidence="3">Belongs to the IFIT family.</text>
</comment>
<dbReference type="KEGG" id="char:116218657"/>
<dbReference type="RefSeq" id="XP_031416889.1">
    <property type="nucleotide sequence ID" value="XM_031561029.2"/>
</dbReference>
<evidence type="ECO:0000256" key="2">
    <source>
        <dbReference type="ARBA" id="ARBA00022803"/>
    </source>
</evidence>
<evidence type="ECO:0000313" key="5">
    <source>
        <dbReference type="Proteomes" id="UP000515152"/>
    </source>
</evidence>
<dbReference type="PROSITE" id="PS50005">
    <property type="entry name" value="TPR"/>
    <property type="match status" value="1"/>
</dbReference>
<dbReference type="InterPro" id="IPR011990">
    <property type="entry name" value="TPR-like_helical_dom_sf"/>
</dbReference>
<dbReference type="OrthoDB" id="10043504at2759"/>
<dbReference type="Pfam" id="PF13181">
    <property type="entry name" value="TPR_8"/>
    <property type="match status" value="3"/>
</dbReference>
<sequence length="479" mass="55062">MNPSDDKVLKTKLLQLECHFTWALTKENVDLSDLQSRLEDQIELDLGKKVGAARSYGFLGYVRYLQGFLDDAFANLLKSEELTREHGEDCERFLIVTYGNLAWLHYYQGSYSQCKSFLEKLVGIKEKFPTGSPTVLHPEVYGEKGWTFLKFAYKYYEKAKECFKRALELEPDDSESNAGYAIALYRTEIKPPRLKDSLTVKQLRRALEKNPEDAVLMVLLGLRLALFKQHNESEKLVDEAFEMDPSNPHVIRYVGKYFRHGGSVDRSIALFKRAAERTNNSAFLHHQLALCYKMKKTDLFRIGGARGKGPEIRQLIRQCIYHLELATTLKSNFIIAMAELALHYGESKDFARAEDMFQKTFNVAKEKHEKLQSVHLYYGEFQQYRIKSETLAVKHYKECLTLGQGTGEGKRSASSLKKLAERRLEGDPRDGEAFGILGFVHKAKGETRQALECYEKALQFDFNNDEYLSALCDLRLSLQ</sequence>
<dbReference type="PANTHER" id="PTHR10271">
    <property type="entry name" value="INTERFERON-INDUCED PROTEIN WITH TETRATRICOPEPTIDE REPEATS"/>
    <property type="match status" value="1"/>
</dbReference>
<feature type="repeat" description="TPR" evidence="4">
    <location>
        <begin position="431"/>
        <end position="464"/>
    </location>
</feature>
<organism evidence="5 6">
    <name type="scientific">Clupea harengus</name>
    <name type="common">Atlantic herring</name>
    <dbReference type="NCBI Taxonomy" id="7950"/>
    <lineage>
        <taxon>Eukaryota</taxon>
        <taxon>Metazoa</taxon>
        <taxon>Chordata</taxon>
        <taxon>Craniata</taxon>
        <taxon>Vertebrata</taxon>
        <taxon>Euteleostomi</taxon>
        <taxon>Actinopterygii</taxon>
        <taxon>Neopterygii</taxon>
        <taxon>Teleostei</taxon>
        <taxon>Clupei</taxon>
        <taxon>Clupeiformes</taxon>
        <taxon>Clupeoidei</taxon>
        <taxon>Clupeidae</taxon>
        <taxon>Clupea</taxon>
    </lineage>
</organism>
<dbReference type="GO" id="GO:0005829">
    <property type="term" value="C:cytosol"/>
    <property type="evidence" value="ECO:0007669"/>
    <property type="project" value="TreeGrafter"/>
</dbReference>
<dbReference type="GO" id="GO:0051607">
    <property type="term" value="P:defense response to virus"/>
    <property type="evidence" value="ECO:0007669"/>
    <property type="project" value="TreeGrafter"/>
</dbReference>
<proteinExistence type="inferred from homology"/>
<dbReference type="SMART" id="SM00028">
    <property type="entry name" value="TPR"/>
    <property type="match status" value="6"/>
</dbReference>
<dbReference type="SUPFAM" id="SSF48452">
    <property type="entry name" value="TPR-like"/>
    <property type="match status" value="3"/>
</dbReference>
<dbReference type="AlphaFoldDB" id="A0A6P8EX37"/>